<feature type="domain" description="RING-type" evidence="4">
    <location>
        <begin position="104"/>
        <end position="146"/>
    </location>
</feature>
<dbReference type="Pfam" id="PF13639">
    <property type="entry name" value="zf-RING_2"/>
    <property type="match status" value="1"/>
</dbReference>
<dbReference type="SUPFAM" id="SSF57850">
    <property type="entry name" value="RING/U-box"/>
    <property type="match status" value="1"/>
</dbReference>
<sequence>MDNDENTNTFIHNIIEDFQQDLSGNPRMTLLNNLINIIQGNRLNENVSLLPLAGNIVLPQQSQVRNVLRESLFQKNLYKNVLSEEGEKEIQKIKYNKNNFDQHSCCISFEDFEEDQEVYKLPCGHIFSDSIFTWLKEESNKCPVCRHELSSKEIKNNDYLIDISNNNFNRQIPINPFNNFLDNMRNVYTNPRPLVRQNASDNLTPMFHRISNPFNMRSVIDDFEYDREYQNAILASIQEFENTPPPLEESDEYDQLDPWEDMVLENISSDSDNDPMNQVD</sequence>
<keyword evidence="2" id="KW-0863">Zinc-finger</keyword>
<dbReference type="InterPro" id="IPR001841">
    <property type="entry name" value="Znf_RING"/>
</dbReference>
<dbReference type="AlphaFoldDB" id="A0A6C0KE52"/>
<dbReference type="GO" id="GO:0061630">
    <property type="term" value="F:ubiquitin protein ligase activity"/>
    <property type="evidence" value="ECO:0007669"/>
    <property type="project" value="TreeGrafter"/>
</dbReference>
<accession>A0A6C0KE52</accession>
<dbReference type="InterPro" id="IPR013083">
    <property type="entry name" value="Znf_RING/FYVE/PHD"/>
</dbReference>
<organism evidence="5">
    <name type="scientific">viral metagenome</name>
    <dbReference type="NCBI Taxonomy" id="1070528"/>
    <lineage>
        <taxon>unclassified sequences</taxon>
        <taxon>metagenomes</taxon>
        <taxon>organismal metagenomes</taxon>
    </lineage>
</organism>
<evidence type="ECO:0000256" key="1">
    <source>
        <dbReference type="ARBA" id="ARBA00022723"/>
    </source>
</evidence>
<dbReference type="GO" id="GO:0005634">
    <property type="term" value="C:nucleus"/>
    <property type="evidence" value="ECO:0007669"/>
    <property type="project" value="TreeGrafter"/>
</dbReference>
<dbReference type="GO" id="GO:0008270">
    <property type="term" value="F:zinc ion binding"/>
    <property type="evidence" value="ECO:0007669"/>
    <property type="project" value="UniProtKB-KW"/>
</dbReference>
<dbReference type="PANTHER" id="PTHR45931:SF3">
    <property type="entry name" value="RING ZINC FINGER-CONTAINING PROTEIN"/>
    <property type="match status" value="1"/>
</dbReference>
<proteinExistence type="predicted"/>
<protein>
    <recommendedName>
        <fullName evidence="4">RING-type domain-containing protein</fullName>
    </recommendedName>
</protein>
<dbReference type="GO" id="GO:0006511">
    <property type="term" value="P:ubiquitin-dependent protein catabolic process"/>
    <property type="evidence" value="ECO:0007669"/>
    <property type="project" value="TreeGrafter"/>
</dbReference>
<dbReference type="PANTHER" id="PTHR45931">
    <property type="entry name" value="SI:CH211-59O9.10"/>
    <property type="match status" value="1"/>
</dbReference>
<keyword evidence="3" id="KW-0862">Zinc</keyword>
<reference evidence="5" key="1">
    <citation type="journal article" date="2020" name="Nature">
        <title>Giant virus diversity and host interactions through global metagenomics.</title>
        <authorList>
            <person name="Schulz F."/>
            <person name="Roux S."/>
            <person name="Paez-Espino D."/>
            <person name="Jungbluth S."/>
            <person name="Walsh D.A."/>
            <person name="Denef V.J."/>
            <person name="McMahon K.D."/>
            <person name="Konstantinidis K.T."/>
            <person name="Eloe-Fadrosh E.A."/>
            <person name="Kyrpides N.C."/>
            <person name="Woyke T."/>
        </authorList>
    </citation>
    <scope>NUCLEOTIDE SEQUENCE</scope>
    <source>
        <strain evidence="5">GVMAG-S-1102244-55</strain>
    </source>
</reference>
<keyword evidence="1" id="KW-0479">Metal-binding</keyword>
<dbReference type="Gene3D" id="3.30.40.10">
    <property type="entry name" value="Zinc/RING finger domain, C3HC4 (zinc finger)"/>
    <property type="match status" value="1"/>
</dbReference>
<dbReference type="InterPro" id="IPR051834">
    <property type="entry name" value="RING_finger_E3_ligase"/>
</dbReference>
<name>A0A6C0KE52_9ZZZZ</name>
<evidence type="ECO:0000256" key="2">
    <source>
        <dbReference type="ARBA" id="ARBA00022771"/>
    </source>
</evidence>
<dbReference type="EMBL" id="MN740848">
    <property type="protein sequence ID" value="QHU15027.1"/>
    <property type="molecule type" value="Genomic_DNA"/>
</dbReference>
<evidence type="ECO:0000313" key="5">
    <source>
        <dbReference type="EMBL" id="QHU15027.1"/>
    </source>
</evidence>
<evidence type="ECO:0000256" key="3">
    <source>
        <dbReference type="ARBA" id="ARBA00022833"/>
    </source>
</evidence>
<evidence type="ECO:0000259" key="4">
    <source>
        <dbReference type="Pfam" id="PF13639"/>
    </source>
</evidence>